<evidence type="ECO:0000259" key="1">
    <source>
        <dbReference type="Pfam" id="PF03992"/>
    </source>
</evidence>
<evidence type="ECO:0000313" key="2">
    <source>
        <dbReference type="EMBL" id="QTD48984.1"/>
    </source>
</evidence>
<proteinExistence type="predicted"/>
<protein>
    <recommendedName>
        <fullName evidence="1">ABM domain-containing protein</fullName>
    </recommendedName>
</protein>
<dbReference type="KEGG" id="scor:J3U87_25650"/>
<dbReference type="AlphaFoldDB" id="A0A8A4TIH1"/>
<dbReference type="Gene3D" id="3.30.70.100">
    <property type="match status" value="1"/>
</dbReference>
<name>A0A8A4TIH1_SULCO</name>
<dbReference type="RefSeq" id="WP_237378633.1">
    <property type="nucleotide sequence ID" value="NZ_CP071793.1"/>
</dbReference>
<evidence type="ECO:0000313" key="3">
    <source>
        <dbReference type="Proteomes" id="UP000663929"/>
    </source>
</evidence>
<dbReference type="SUPFAM" id="SSF54909">
    <property type="entry name" value="Dimeric alpha+beta barrel"/>
    <property type="match status" value="1"/>
</dbReference>
<reference evidence="2" key="1">
    <citation type="submission" date="2021-03" db="EMBL/GenBank/DDBJ databases">
        <title>Acanthopleuribacteraceae sp. M133.</title>
        <authorList>
            <person name="Wang G."/>
        </authorList>
    </citation>
    <scope>NUCLEOTIDE SEQUENCE</scope>
    <source>
        <strain evidence="2">M133</strain>
    </source>
</reference>
<dbReference type="Proteomes" id="UP000663929">
    <property type="component" value="Chromosome"/>
</dbReference>
<dbReference type="Pfam" id="PF03992">
    <property type="entry name" value="ABM"/>
    <property type="match status" value="1"/>
</dbReference>
<dbReference type="InterPro" id="IPR007138">
    <property type="entry name" value="ABM_dom"/>
</dbReference>
<dbReference type="EMBL" id="CP071793">
    <property type="protein sequence ID" value="QTD48984.1"/>
    <property type="molecule type" value="Genomic_DNA"/>
</dbReference>
<sequence length="101" mass="11430">MIRFLIRYDIEEANLAEIREAVAAFVRYIDDHDALDMSYQSLKSEEGFHFTHIATFRDESHLKALQGSEAFKTFSGVIKKCAVNPPAASRMTLIGATEKTF</sequence>
<keyword evidence="3" id="KW-1185">Reference proteome</keyword>
<dbReference type="InterPro" id="IPR011008">
    <property type="entry name" value="Dimeric_a/b-barrel"/>
</dbReference>
<gene>
    <name evidence="2" type="ORF">J3U87_25650</name>
</gene>
<feature type="domain" description="ABM" evidence="1">
    <location>
        <begin position="1"/>
        <end position="74"/>
    </location>
</feature>
<organism evidence="2 3">
    <name type="scientific">Sulfidibacter corallicola</name>
    <dbReference type="NCBI Taxonomy" id="2818388"/>
    <lineage>
        <taxon>Bacteria</taxon>
        <taxon>Pseudomonadati</taxon>
        <taxon>Acidobacteriota</taxon>
        <taxon>Holophagae</taxon>
        <taxon>Acanthopleuribacterales</taxon>
        <taxon>Acanthopleuribacteraceae</taxon>
        <taxon>Sulfidibacter</taxon>
    </lineage>
</organism>
<accession>A0A8A4TIH1</accession>